<dbReference type="GO" id="GO:0006888">
    <property type="term" value="P:endoplasmic reticulum to Golgi vesicle-mediated transport"/>
    <property type="evidence" value="ECO:0007669"/>
    <property type="project" value="TreeGrafter"/>
</dbReference>
<dbReference type="FunCoup" id="A0A1J7J2R1">
    <property type="interactions" value="158"/>
</dbReference>
<feature type="domain" description="L-type lectin-like" evidence="10">
    <location>
        <begin position="25"/>
        <end position="237"/>
    </location>
</feature>
<dbReference type="EMBL" id="KV875094">
    <property type="protein sequence ID" value="OIW33757.1"/>
    <property type="molecule type" value="Genomic_DNA"/>
</dbReference>
<dbReference type="PANTHER" id="PTHR12223">
    <property type="entry name" value="VESICULAR MANNOSE-BINDING LECTIN"/>
    <property type="match status" value="1"/>
</dbReference>
<dbReference type="AlphaFoldDB" id="A0A1J7J2R1"/>
<dbReference type="GO" id="GO:0000139">
    <property type="term" value="C:Golgi membrane"/>
    <property type="evidence" value="ECO:0007669"/>
    <property type="project" value="TreeGrafter"/>
</dbReference>
<evidence type="ECO:0000313" key="11">
    <source>
        <dbReference type="EMBL" id="OIW33757.1"/>
    </source>
</evidence>
<dbReference type="InterPro" id="IPR035661">
    <property type="entry name" value="EMP46/EMP47_N"/>
</dbReference>
<feature type="region of interest" description="Disordered" evidence="7">
    <location>
        <begin position="239"/>
        <end position="300"/>
    </location>
</feature>
<evidence type="ECO:0000259" key="10">
    <source>
        <dbReference type="PROSITE" id="PS51328"/>
    </source>
</evidence>
<keyword evidence="2 8" id="KW-0812">Transmembrane</keyword>
<keyword evidence="5 8" id="KW-0472">Membrane</keyword>
<dbReference type="OrthoDB" id="10265193at2759"/>
<evidence type="ECO:0000256" key="6">
    <source>
        <dbReference type="SAM" id="Coils"/>
    </source>
</evidence>
<dbReference type="GO" id="GO:0030134">
    <property type="term" value="C:COPII-coated ER to Golgi transport vesicle"/>
    <property type="evidence" value="ECO:0007669"/>
    <property type="project" value="TreeGrafter"/>
</dbReference>
<name>A0A1J7J2R1_9PEZI</name>
<sequence>MRLPSSVAVLVATIAQTQAQYLVSDLSFGYGVRLSPDGTPTIPNFSLQGNPSPPEILSNKLILTPPAPGNQRGAVWSDNTLKNPNWIVDVEFRANGPERGGGNLNIWVVRDGVHDVGSASIYTAGRFEGLALVIDGHGGYGGMLRAFLNDGSTDYRSQHNVDQLSFGHCSLNYRNLGRPSQIKLRHSDSSFKVEVDGNVCFESDKVRIPEGYHLGITAASADNPDSFEVFKLVTLTEDSTGKTGGQQQAADAIPNDNPGSPQQHRADGQHVVYGRQGFSVGDKDTSQNNKEPNWDPEIPDAEADRITSSKAQFADLHNRLQSVNHHLSTIFRTIATNVQTGEHRHEETSVMLGELKGLLTSRVLDKLEKLDALEAKIVSLEREVKSVRNELAQKMRETEHAVKSVVSDKHETLSEHIRANAAPGHTRLILAIFGSQLLLAGCYVVYKRRKSSPKKYL</sequence>
<keyword evidence="6" id="KW-0175">Coiled coil</keyword>
<evidence type="ECO:0000256" key="2">
    <source>
        <dbReference type="ARBA" id="ARBA00022692"/>
    </source>
</evidence>
<dbReference type="InterPro" id="IPR051136">
    <property type="entry name" value="Intracellular_Lectin-GPT"/>
</dbReference>
<dbReference type="InParanoid" id="A0A1J7J2R1"/>
<feature type="transmembrane region" description="Helical" evidence="8">
    <location>
        <begin position="428"/>
        <end position="446"/>
    </location>
</feature>
<dbReference type="InterPro" id="IPR005052">
    <property type="entry name" value="Lectin_leg"/>
</dbReference>
<evidence type="ECO:0000256" key="4">
    <source>
        <dbReference type="ARBA" id="ARBA00022989"/>
    </source>
</evidence>
<evidence type="ECO:0000256" key="7">
    <source>
        <dbReference type="SAM" id="MobiDB-lite"/>
    </source>
</evidence>
<dbReference type="STRING" id="1408157.A0A1J7J2R1"/>
<dbReference type="PROSITE" id="PS51328">
    <property type="entry name" value="L_LECTIN_LIKE"/>
    <property type="match status" value="1"/>
</dbReference>
<dbReference type="SUPFAM" id="SSF49899">
    <property type="entry name" value="Concanavalin A-like lectins/glucanases"/>
    <property type="match status" value="1"/>
</dbReference>
<dbReference type="InterPro" id="IPR013320">
    <property type="entry name" value="ConA-like_dom_sf"/>
</dbReference>
<reference evidence="11 12" key="1">
    <citation type="submission" date="2016-10" db="EMBL/GenBank/DDBJ databases">
        <title>Draft genome sequence of Coniochaeta ligniaria NRRL30616, a lignocellulolytic fungus for bioabatement of inhibitors in plant biomass hydrolysates.</title>
        <authorList>
            <consortium name="DOE Joint Genome Institute"/>
            <person name="Jimenez D.J."/>
            <person name="Hector R.E."/>
            <person name="Riley R."/>
            <person name="Sun H."/>
            <person name="Grigoriev I.V."/>
            <person name="Van Elsas J.D."/>
            <person name="Nichols N.N."/>
        </authorList>
    </citation>
    <scope>NUCLEOTIDE SEQUENCE [LARGE SCALE GENOMIC DNA]</scope>
    <source>
        <strain evidence="11 12">NRRL 30616</strain>
    </source>
</reference>
<keyword evidence="4 8" id="KW-1133">Transmembrane helix</keyword>
<evidence type="ECO:0000256" key="3">
    <source>
        <dbReference type="ARBA" id="ARBA00022729"/>
    </source>
</evidence>
<dbReference type="GO" id="GO:0005537">
    <property type="term" value="F:D-mannose binding"/>
    <property type="evidence" value="ECO:0007669"/>
    <property type="project" value="TreeGrafter"/>
</dbReference>
<evidence type="ECO:0000256" key="5">
    <source>
        <dbReference type="ARBA" id="ARBA00023136"/>
    </source>
</evidence>
<accession>A0A1J7J2R1</accession>
<dbReference type="Proteomes" id="UP000182658">
    <property type="component" value="Unassembled WGS sequence"/>
</dbReference>
<dbReference type="GO" id="GO:0005789">
    <property type="term" value="C:endoplasmic reticulum membrane"/>
    <property type="evidence" value="ECO:0007669"/>
    <property type="project" value="TreeGrafter"/>
</dbReference>
<evidence type="ECO:0000256" key="1">
    <source>
        <dbReference type="ARBA" id="ARBA00004479"/>
    </source>
</evidence>
<feature type="signal peptide" evidence="9">
    <location>
        <begin position="1"/>
        <end position="19"/>
    </location>
</feature>
<dbReference type="PANTHER" id="PTHR12223:SF28">
    <property type="entry name" value="LECTIN, MANNOSE BINDING 1 LIKE"/>
    <property type="match status" value="1"/>
</dbReference>
<dbReference type="Pfam" id="PF03388">
    <property type="entry name" value="Lectin_leg-like"/>
    <property type="match status" value="1"/>
</dbReference>
<keyword evidence="3 9" id="KW-0732">Signal</keyword>
<comment type="subcellular location">
    <subcellularLocation>
        <location evidence="1">Membrane</location>
        <topology evidence="1">Single-pass type I membrane protein</topology>
    </subcellularLocation>
</comment>
<organism evidence="11 12">
    <name type="scientific">Coniochaeta ligniaria NRRL 30616</name>
    <dbReference type="NCBI Taxonomy" id="1408157"/>
    <lineage>
        <taxon>Eukaryota</taxon>
        <taxon>Fungi</taxon>
        <taxon>Dikarya</taxon>
        <taxon>Ascomycota</taxon>
        <taxon>Pezizomycotina</taxon>
        <taxon>Sordariomycetes</taxon>
        <taxon>Sordariomycetidae</taxon>
        <taxon>Coniochaetales</taxon>
        <taxon>Coniochaetaceae</taxon>
        <taxon>Coniochaeta</taxon>
    </lineage>
</organism>
<dbReference type="GO" id="GO:0005793">
    <property type="term" value="C:endoplasmic reticulum-Golgi intermediate compartment"/>
    <property type="evidence" value="ECO:0007669"/>
    <property type="project" value="TreeGrafter"/>
</dbReference>
<evidence type="ECO:0000313" key="12">
    <source>
        <dbReference type="Proteomes" id="UP000182658"/>
    </source>
</evidence>
<proteinExistence type="predicted"/>
<keyword evidence="11" id="KW-0430">Lectin</keyword>
<feature type="chain" id="PRO_5013289676" evidence="9">
    <location>
        <begin position="20"/>
        <end position="457"/>
    </location>
</feature>
<keyword evidence="12" id="KW-1185">Reference proteome</keyword>
<protein>
    <submittedName>
        <fullName evidence="11">Concanavalin A-like lectin/glucanase</fullName>
    </submittedName>
</protein>
<evidence type="ECO:0000256" key="8">
    <source>
        <dbReference type="SAM" id="Phobius"/>
    </source>
</evidence>
<dbReference type="CDD" id="cd06903">
    <property type="entry name" value="lectin_EMP46_EMP47"/>
    <property type="match status" value="1"/>
</dbReference>
<dbReference type="Gene3D" id="2.60.120.200">
    <property type="match status" value="1"/>
</dbReference>
<evidence type="ECO:0000256" key="9">
    <source>
        <dbReference type="SAM" id="SignalP"/>
    </source>
</evidence>
<gene>
    <name evidence="11" type="ORF">CONLIGDRAFT_652224</name>
</gene>
<feature type="coiled-coil region" evidence="6">
    <location>
        <begin position="363"/>
        <end position="397"/>
    </location>
</feature>